<sequence>MPGRLTVRDTPKALAGRVAAWIKFCTTRPGLESHSVSSGDTGHTAASPCSGSRIMPLANDEAALFGLPGRTLMVGRRSTRPSTKPLRA</sequence>
<gene>
    <name evidence="1" type="ORF">NCTC12971_00595</name>
</gene>
<organism evidence="1 2">
    <name type="scientific">Serratia rubidaea</name>
    <name type="common">Serratia marinorubra</name>
    <dbReference type="NCBI Taxonomy" id="61652"/>
    <lineage>
        <taxon>Bacteria</taxon>
        <taxon>Pseudomonadati</taxon>
        <taxon>Pseudomonadota</taxon>
        <taxon>Gammaproteobacteria</taxon>
        <taxon>Enterobacterales</taxon>
        <taxon>Yersiniaceae</taxon>
        <taxon>Serratia</taxon>
    </lineage>
</organism>
<proteinExistence type="predicted"/>
<evidence type="ECO:0000313" key="2">
    <source>
        <dbReference type="Proteomes" id="UP000307968"/>
    </source>
</evidence>
<name>A0A4U9H9B8_SERRU</name>
<accession>A0A4U9H9B8</accession>
<dbReference type="Proteomes" id="UP000307968">
    <property type="component" value="Chromosome"/>
</dbReference>
<reference evidence="1 2" key="1">
    <citation type="submission" date="2019-05" db="EMBL/GenBank/DDBJ databases">
        <authorList>
            <consortium name="Pathogen Informatics"/>
        </authorList>
    </citation>
    <scope>NUCLEOTIDE SEQUENCE [LARGE SCALE GENOMIC DNA]</scope>
    <source>
        <strain evidence="1 2">NCTC12971</strain>
    </source>
</reference>
<evidence type="ECO:0000313" key="1">
    <source>
        <dbReference type="EMBL" id="VTP60135.1"/>
    </source>
</evidence>
<dbReference type="AlphaFoldDB" id="A0A4U9H9B8"/>
<protein>
    <submittedName>
        <fullName evidence="1">Uncharacterized protein</fullName>
    </submittedName>
</protein>
<dbReference type="EMBL" id="LR590463">
    <property type="protein sequence ID" value="VTP60135.1"/>
    <property type="molecule type" value="Genomic_DNA"/>
</dbReference>